<dbReference type="EMBL" id="JANSKA010000004">
    <property type="protein sequence ID" value="MCR9036687.1"/>
    <property type="molecule type" value="Genomic_DNA"/>
</dbReference>
<dbReference type="RefSeq" id="WP_258499172.1">
    <property type="nucleotide sequence ID" value="NZ_JANSKA010000004.1"/>
</dbReference>
<gene>
    <name evidence="7" type="ORF">NVS32_06960</name>
</gene>
<evidence type="ECO:0000256" key="3">
    <source>
        <dbReference type="PIRNR" id="PIRNR006444"/>
    </source>
</evidence>
<dbReference type="InterPro" id="IPR045851">
    <property type="entry name" value="AMP-bd_C_sf"/>
</dbReference>
<organism evidence="7 8">
    <name type="scientific">Tractidigestivibacter montrealensis</name>
    <dbReference type="NCBI Taxonomy" id="2972466"/>
    <lineage>
        <taxon>Bacteria</taxon>
        <taxon>Bacillati</taxon>
        <taxon>Actinomycetota</taxon>
        <taxon>Coriobacteriia</taxon>
        <taxon>Coriobacteriales</taxon>
        <taxon>Atopobiaceae</taxon>
        <taxon>Tractidigestivibacter</taxon>
    </lineage>
</organism>
<comment type="catalytic activity">
    <reaction evidence="3">
        <text>2-phenylacetate + ATP + CoA = phenylacetyl-CoA + AMP + diphosphate</text>
        <dbReference type="Rhea" id="RHEA:20956"/>
        <dbReference type="ChEBI" id="CHEBI:18401"/>
        <dbReference type="ChEBI" id="CHEBI:30616"/>
        <dbReference type="ChEBI" id="CHEBI:33019"/>
        <dbReference type="ChEBI" id="CHEBI:57287"/>
        <dbReference type="ChEBI" id="CHEBI:57390"/>
        <dbReference type="ChEBI" id="CHEBI:456215"/>
        <dbReference type="EC" id="6.2.1.30"/>
    </reaction>
</comment>
<feature type="compositionally biased region" description="Low complexity" evidence="4">
    <location>
        <begin position="8"/>
        <end position="17"/>
    </location>
</feature>
<dbReference type="InterPro" id="IPR000873">
    <property type="entry name" value="AMP-dep_synth/lig_dom"/>
</dbReference>
<dbReference type="CDD" id="cd05913">
    <property type="entry name" value="PaaK"/>
    <property type="match status" value="1"/>
</dbReference>
<dbReference type="InterPro" id="IPR028154">
    <property type="entry name" value="AMP-dep_Lig_C"/>
</dbReference>
<dbReference type="EC" id="6.2.1.30" evidence="3"/>
<keyword evidence="8" id="KW-1185">Reference proteome</keyword>
<evidence type="ECO:0000259" key="6">
    <source>
        <dbReference type="Pfam" id="PF14535"/>
    </source>
</evidence>
<evidence type="ECO:0000313" key="7">
    <source>
        <dbReference type="EMBL" id="MCR9036687.1"/>
    </source>
</evidence>
<dbReference type="SUPFAM" id="SSF56801">
    <property type="entry name" value="Acetyl-CoA synthetase-like"/>
    <property type="match status" value="1"/>
</dbReference>
<dbReference type="PIRSF" id="PIRSF006444">
    <property type="entry name" value="PaaK"/>
    <property type="match status" value="1"/>
</dbReference>
<reference evidence="7 8" key="1">
    <citation type="submission" date="2022-08" db="EMBL/GenBank/DDBJ databases">
        <title>Tractidigestivibacter montrealensis type strain KD21.</title>
        <authorList>
            <person name="Diop K."/>
            <person name="Richard C."/>
            <person name="Routy B."/>
        </authorList>
    </citation>
    <scope>NUCLEOTIDE SEQUENCE [LARGE SCALE GENOMIC DNA]</scope>
    <source>
        <strain evidence="7 8">KD21</strain>
    </source>
</reference>
<accession>A0ABT1Z900</accession>
<dbReference type="GO" id="GO:0016874">
    <property type="term" value="F:ligase activity"/>
    <property type="evidence" value="ECO:0007669"/>
    <property type="project" value="UniProtKB-KW"/>
</dbReference>
<dbReference type="Gene3D" id="3.40.50.12780">
    <property type="entry name" value="N-terminal domain of ligase-like"/>
    <property type="match status" value="1"/>
</dbReference>
<comment type="caution">
    <text evidence="7">The sequence shown here is derived from an EMBL/GenBank/DDBJ whole genome shotgun (WGS) entry which is preliminary data.</text>
</comment>
<dbReference type="Gene3D" id="3.30.300.30">
    <property type="match status" value="1"/>
</dbReference>
<dbReference type="Proteomes" id="UP001204320">
    <property type="component" value="Unassembled WGS sequence"/>
</dbReference>
<dbReference type="InterPro" id="IPR011880">
    <property type="entry name" value="PA_CoA_ligase"/>
</dbReference>
<comment type="function">
    <text evidence="3">Catalyzes the activation of phenylacetic acid (PA) to phenylacetyl-CoA (PA-CoA).</text>
</comment>
<feature type="domain" description="AMP-dependent ligase C-terminal" evidence="6">
    <location>
        <begin position="347"/>
        <end position="444"/>
    </location>
</feature>
<keyword evidence="3" id="KW-0547">Nucleotide-binding</keyword>
<evidence type="ECO:0000256" key="1">
    <source>
        <dbReference type="ARBA" id="ARBA00022450"/>
    </source>
</evidence>
<feature type="domain" description="AMP-dependent synthetase/ligase" evidence="5">
    <location>
        <begin position="94"/>
        <end position="297"/>
    </location>
</feature>
<dbReference type="PANTHER" id="PTHR43439:SF2">
    <property type="entry name" value="ENZYME, PUTATIVE (JCVI)-RELATED"/>
    <property type="match status" value="1"/>
</dbReference>
<feature type="region of interest" description="Disordered" evidence="4">
    <location>
        <begin position="1"/>
        <end position="23"/>
    </location>
</feature>
<protein>
    <recommendedName>
        <fullName evidence="3">Phenylacetate-coenzyme A ligase</fullName>
        <ecNumber evidence="3">6.2.1.30</ecNumber>
    </recommendedName>
    <alternativeName>
        <fullName evidence="3">Phenylacetyl-CoA ligase</fullName>
    </alternativeName>
</protein>
<comment type="pathway">
    <text evidence="3">Aromatic compound metabolism; phenylacetate degradation.</text>
</comment>
<keyword evidence="3 7" id="KW-0436">Ligase</keyword>
<proteinExistence type="inferred from homology"/>
<keyword evidence="1" id="KW-0596">Phosphopantetheine</keyword>
<dbReference type="Pfam" id="PF00501">
    <property type="entry name" value="AMP-binding"/>
    <property type="match status" value="1"/>
</dbReference>
<dbReference type="PANTHER" id="PTHR43439">
    <property type="entry name" value="PHENYLACETATE-COENZYME A LIGASE"/>
    <property type="match status" value="1"/>
</dbReference>
<comment type="similarity">
    <text evidence="3">Belongs to the phenylacetyl-CoA ligase family.</text>
</comment>
<evidence type="ECO:0000256" key="4">
    <source>
        <dbReference type="SAM" id="MobiDB-lite"/>
    </source>
</evidence>
<name>A0ABT1Z900_9ACTN</name>
<dbReference type="InterPro" id="IPR042099">
    <property type="entry name" value="ANL_N_sf"/>
</dbReference>
<dbReference type="Pfam" id="PF14535">
    <property type="entry name" value="AMP-binding_C_2"/>
    <property type="match status" value="1"/>
</dbReference>
<evidence type="ECO:0000259" key="5">
    <source>
        <dbReference type="Pfam" id="PF00501"/>
    </source>
</evidence>
<evidence type="ECO:0000313" key="8">
    <source>
        <dbReference type="Proteomes" id="UP001204320"/>
    </source>
</evidence>
<evidence type="ECO:0000256" key="2">
    <source>
        <dbReference type="ARBA" id="ARBA00022553"/>
    </source>
</evidence>
<sequence length="448" mass="49357">MADEHDGTAATGNAEAAEVTHLPHEKLEEMQLEGVRRTLVNCYEHIPFYKRSFDEAGFDPYHLASLDDLANAPFVTKQDLRDAAPYGMLAVPLSDVREIHMSSGTTGVATLGAYTQHDLDFWADCFARGIRYAGGGTNDVVQVAYGYGLFTGGLGAHYGALASGATVIPTSAGNTERQIRILREMGTTILCCTPSYAMHIADTALEMGLDPSRDFHLKAGIHGAEPFSDNFRAELERKLNYKVLDIYGLTETMGPGVACECLEQDGLHLAEDHFFAEIIDPATGKRLPDGEWGELVLTTLDREASPVVRYRTRDITRILPGECPCGCTHKRIDRLHGRTDDMLIIRGVNVFPSQIEDVMKTFDQVSSWYQIEVGTDERSLDVVTLKAEANPDFDFDQTGAIESLQRQISARLKTDLSVGIKVRIVEPKSISRSTGKAKRVIDTRKGIK</sequence>
<keyword evidence="2" id="KW-0597">Phosphoprotein</keyword>
<dbReference type="InterPro" id="IPR051414">
    <property type="entry name" value="Adenylate-forming_Reductase"/>
</dbReference>